<evidence type="ECO:0000256" key="4">
    <source>
        <dbReference type="ARBA" id="ARBA00023136"/>
    </source>
</evidence>
<reference evidence="8" key="1">
    <citation type="submission" date="2012-06" db="EMBL/GenBank/DDBJ databases">
        <title>The genome sequence of Coniosporium apollinis CBS 100218.</title>
        <authorList>
            <consortium name="The Broad Institute Genome Sequencing Platform"/>
            <person name="Cuomo C."/>
            <person name="Gorbushina A."/>
            <person name="Noack S."/>
            <person name="Walker B."/>
            <person name="Young S.K."/>
            <person name="Zeng Q."/>
            <person name="Gargeya S."/>
            <person name="Fitzgerald M."/>
            <person name="Haas B."/>
            <person name="Abouelleil A."/>
            <person name="Alvarado L."/>
            <person name="Arachchi H.M."/>
            <person name="Berlin A.M."/>
            <person name="Chapman S.B."/>
            <person name="Goldberg J."/>
            <person name="Griggs A."/>
            <person name="Gujja S."/>
            <person name="Hansen M."/>
            <person name="Howarth C."/>
            <person name="Imamovic A."/>
            <person name="Larimer J."/>
            <person name="McCowan C."/>
            <person name="Montmayeur A."/>
            <person name="Murphy C."/>
            <person name="Neiman D."/>
            <person name="Pearson M."/>
            <person name="Priest M."/>
            <person name="Roberts A."/>
            <person name="Saif S."/>
            <person name="Shea T."/>
            <person name="Sisk P."/>
            <person name="Sykes S."/>
            <person name="Wortman J."/>
            <person name="Nusbaum C."/>
            <person name="Birren B."/>
        </authorList>
    </citation>
    <scope>NUCLEOTIDE SEQUENCE [LARGE SCALE GENOMIC DNA]</scope>
    <source>
        <strain evidence="8">CBS 100218</strain>
    </source>
</reference>
<evidence type="ECO:0000256" key="2">
    <source>
        <dbReference type="ARBA" id="ARBA00022692"/>
    </source>
</evidence>
<keyword evidence="4 6" id="KW-0472">Membrane</keyword>
<dbReference type="PANTHER" id="PTHR31794">
    <property type="entry name" value="AUXIN EFFLUX TRANSPORTER FAMILY PROTEIN (EUROFUNG)"/>
    <property type="match status" value="1"/>
</dbReference>
<evidence type="ECO:0000256" key="6">
    <source>
        <dbReference type="SAM" id="Phobius"/>
    </source>
</evidence>
<evidence type="ECO:0000256" key="1">
    <source>
        <dbReference type="ARBA" id="ARBA00004141"/>
    </source>
</evidence>
<protein>
    <recommendedName>
        <fullName evidence="9">Auxin efflux carrier</fullName>
    </recommendedName>
</protein>
<sequence length="574" mass="62547">MPFSLHPKSFRLAGTDNDFAFGTPAFFSAAQLPSSAGSALAAMAGRQTQPDFAHLILLVFEAVMEVVCVSLPGYIVARQGMFDAESQKFLANLNTQLFTPCLIFTKLASQLTADKLGELAIIPAIFAAQTMVSWLTAMAVSRAFRFKKRQRYFVIAMAIFGNSNSLPISLVISLSKTISGLHWDKVPGDNDDEVAARGILYLLIFQQLGQLVRWTYGYNILLAPPEKFAEEEAASNARLERGEAHEQQGLLEGVSVGSSVVSSRRPSQENIKHSATDSSHSDYGSGTLTPAKRPQYASSISSSSSASSVPGVLPTPTNGNIYENIPSGSKGWWPRTKRAGLRARNAVARATRAASHSISTRWQKMFNALPSPLQKTLSFVYGIFARFLKGVWAQMNPPLWAMLIAIIVASVPQLQHLFFDRGTFINNSVTRAVQQSGGVAVPLILVVLGANLARNTLPKNDPHQINDPKEERNLITAALLSRMLIPIIVMGPLLAILAKFAPVSIMDDPIFLIVCFLLTGAPSALQLAQICQLNGVYMGAMSRLLFHSYVIWYVILPSTLILVTCALKVVQWAR</sequence>
<evidence type="ECO:0008006" key="9">
    <source>
        <dbReference type="Google" id="ProtNLM"/>
    </source>
</evidence>
<comment type="subcellular location">
    <subcellularLocation>
        <location evidence="1">Membrane</location>
        <topology evidence="1">Multi-pass membrane protein</topology>
    </subcellularLocation>
</comment>
<feature type="transmembrane region" description="Helical" evidence="6">
    <location>
        <begin position="120"/>
        <end position="140"/>
    </location>
</feature>
<gene>
    <name evidence="7" type="ORF">W97_01505</name>
</gene>
<evidence type="ECO:0000256" key="5">
    <source>
        <dbReference type="SAM" id="MobiDB-lite"/>
    </source>
</evidence>
<dbReference type="Pfam" id="PF03547">
    <property type="entry name" value="Mem_trans"/>
    <property type="match status" value="1"/>
</dbReference>
<dbReference type="InterPro" id="IPR004776">
    <property type="entry name" value="Mem_transp_PIN-like"/>
</dbReference>
<feature type="compositionally biased region" description="Basic and acidic residues" evidence="5">
    <location>
        <begin position="266"/>
        <end position="275"/>
    </location>
</feature>
<feature type="transmembrane region" description="Helical" evidence="6">
    <location>
        <begin position="477"/>
        <end position="498"/>
    </location>
</feature>
<dbReference type="GeneID" id="19898816"/>
<feature type="compositionally biased region" description="Low complexity" evidence="5">
    <location>
        <begin position="297"/>
        <end position="308"/>
    </location>
</feature>
<feature type="compositionally biased region" description="Polar residues" evidence="5">
    <location>
        <begin position="276"/>
        <end position="288"/>
    </location>
</feature>
<dbReference type="OrthoDB" id="10267235at2759"/>
<feature type="transmembrane region" description="Helical" evidence="6">
    <location>
        <begin position="550"/>
        <end position="570"/>
    </location>
</feature>
<dbReference type="AlphaFoldDB" id="R7YKE6"/>
<evidence type="ECO:0000313" key="7">
    <source>
        <dbReference type="EMBL" id="EON62284.1"/>
    </source>
</evidence>
<dbReference type="STRING" id="1168221.R7YKE6"/>
<evidence type="ECO:0000256" key="3">
    <source>
        <dbReference type="ARBA" id="ARBA00022989"/>
    </source>
</evidence>
<dbReference type="GO" id="GO:0016020">
    <property type="term" value="C:membrane"/>
    <property type="evidence" value="ECO:0007669"/>
    <property type="project" value="UniProtKB-SubCell"/>
</dbReference>
<feature type="transmembrane region" description="Helical" evidence="6">
    <location>
        <begin position="399"/>
        <end position="419"/>
    </location>
</feature>
<evidence type="ECO:0000313" key="8">
    <source>
        <dbReference type="Proteomes" id="UP000016924"/>
    </source>
</evidence>
<organism evidence="7 8">
    <name type="scientific">Coniosporium apollinis (strain CBS 100218)</name>
    <name type="common">Rock-inhabiting black yeast</name>
    <dbReference type="NCBI Taxonomy" id="1168221"/>
    <lineage>
        <taxon>Eukaryota</taxon>
        <taxon>Fungi</taxon>
        <taxon>Dikarya</taxon>
        <taxon>Ascomycota</taxon>
        <taxon>Pezizomycotina</taxon>
        <taxon>Dothideomycetes</taxon>
        <taxon>Dothideomycetes incertae sedis</taxon>
        <taxon>Coniosporium</taxon>
    </lineage>
</organism>
<dbReference type="EMBL" id="JH767558">
    <property type="protein sequence ID" value="EON62284.1"/>
    <property type="molecule type" value="Genomic_DNA"/>
</dbReference>
<accession>R7YKE6</accession>
<proteinExistence type="predicted"/>
<dbReference type="GO" id="GO:0005783">
    <property type="term" value="C:endoplasmic reticulum"/>
    <property type="evidence" value="ECO:0007669"/>
    <property type="project" value="TreeGrafter"/>
</dbReference>
<dbReference type="OMA" id="WSWGYHI"/>
<dbReference type="GO" id="GO:0055085">
    <property type="term" value="P:transmembrane transport"/>
    <property type="evidence" value="ECO:0007669"/>
    <property type="project" value="InterPro"/>
</dbReference>
<feature type="transmembrane region" description="Helical" evidence="6">
    <location>
        <begin position="510"/>
        <end position="530"/>
    </location>
</feature>
<name>R7YKE6_CONA1</name>
<dbReference type="eggNOG" id="KOG2722">
    <property type="taxonomic scope" value="Eukaryota"/>
</dbReference>
<dbReference type="Proteomes" id="UP000016924">
    <property type="component" value="Unassembled WGS sequence"/>
</dbReference>
<feature type="region of interest" description="Disordered" evidence="5">
    <location>
        <begin position="262"/>
        <end position="325"/>
    </location>
</feature>
<dbReference type="HOGENOM" id="CLU_026460_1_0_1"/>
<keyword evidence="2 6" id="KW-0812">Transmembrane</keyword>
<feature type="transmembrane region" description="Helical" evidence="6">
    <location>
        <begin position="52"/>
        <end position="77"/>
    </location>
</feature>
<keyword evidence="3 6" id="KW-1133">Transmembrane helix</keyword>
<feature type="transmembrane region" description="Helical" evidence="6">
    <location>
        <begin position="439"/>
        <end position="457"/>
    </location>
</feature>
<dbReference type="RefSeq" id="XP_007777601.1">
    <property type="nucleotide sequence ID" value="XM_007779411.1"/>
</dbReference>
<feature type="transmembrane region" description="Helical" evidence="6">
    <location>
        <begin position="152"/>
        <end position="174"/>
    </location>
</feature>
<keyword evidence="8" id="KW-1185">Reference proteome</keyword>
<dbReference type="PANTHER" id="PTHR31794:SF2">
    <property type="entry name" value="AUXIN EFFLUX TRANSPORTER FAMILY PROTEIN (EUROFUNG)"/>
    <property type="match status" value="1"/>
</dbReference>